<protein>
    <submittedName>
        <fullName evidence="1">Uncharacterized protein</fullName>
    </submittedName>
</protein>
<accession>A0A0E9TRH2</accession>
<reference evidence="1" key="1">
    <citation type="submission" date="2014-11" db="EMBL/GenBank/DDBJ databases">
        <authorList>
            <person name="Amaro Gonzalez C."/>
        </authorList>
    </citation>
    <scope>NUCLEOTIDE SEQUENCE</scope>
</reference>
<dbReference type="EMBL" id="GBXM01052520">
    <property type="protein sequence ID" value="JAH56057.1"/>
    <property type="molecule type" value="Transcribed_RNA"/>
</dbReference>
<reference evidence="1" key="2">
    <citation type="journal article" date="2015" name="Fish Shellfish Immunol.">
        <title>Early steps in the European eel (Anguilla anguilla)-Vibrio vulnificus interaction in the gills: Role of the RtxA13 toxin.</title>
        <authorList>
            <person name="Callol A."/>
            <person name="Pajuelo D."/>
            <person name="Ebbesson L."/>
            <person name="Teles M."/>
            <person name="MacKenzie S."/>
            <person name="Amaro C."/>
        </authorList>
    </citation>
    <scope>NUCLEOTIDE SEQUENCE</scope>
</reference>
<proteinExistence type="predicted"/>
<evidence type="ECO:0000313" key="1">
    <source>
        <dbReference type="EMBL" id="JAH56057.1"/>
    </source>
</evidence>
<name>A0A0E9TRH2_ANGAN</name>
<dbReference type="AlphaFoldDB" id="A0A0E9TRH2"/>
<sequence>MYPLCPPKNLRLWLERRPTGQ</sequence>
<organism evidence="1">
    <name type="scientific">Anguilla anguilla</name>
    <name type="common">European freshwater eel</name>
    <name type="synonym">Muraena anguilla</name>
    <dbReference type="NCBI Taxonomy" id="7936"/>
    <lineage>
        <taxon>Eukaryota</taxon>
        <taxon>Metazoa</taxon>
        <taxon>Chordata</taxon>
        <taxon>Craniata</taxon>
        <taxon>Vertebrata</taxon>
        <taxon>Euteleostomi</taxon>
        <taxon>Actinopterygii</taxon>
        <taxon>Neopterygii</taxon>
        <taxon>Teleostei</taxon>
        <taxon>Anguilliformes</taxon>
        <taxon>Anguillidae</taxon>
        <taxon>Anguilla</taxon>
    </lineage>
</organism>